<dbReference type="InterPro" id="IPR000835">
    <property type="entry name" value="HTH_MarR-typ"/>
</dbReference>
<comment type="subcellular location">
    <subcellularLocation>
        <location evidence="1">Cytoplasm</location>
    </subcellularLocation>
</comment>
<dbReference type="SUPFAM" id="SSF46785">
    <property type="entry name" value="Winged helix' DNA-binding domain"/>
    <property type="match status" value="1"/>
</dbReference>
<comment type="caution">
    <text evidence="3">The sequence shown here is derived from an EMBL/GenBank/DDBJ whole genome shotgun (WGS) entry which is preliminary data.</text>
</comment>
<evidence type="ECO:0000256" key="1">
    <source>
        <dbReference type="ARBA" id="ARBA00004496"/>
    </source>
</evidence>
<dbReference type="PROSITE" id="PS50995">
    <property type="entry name" value="HTH_MARR_2"/>
    <property type="match status" value="1"/>
</dbReference>
<name>A0ABP7Z625_9ACTN</name>
<dbReference type="InterPro" id="IPR036390">
    <property type="entry name" value="WH_DNA-bd_sf"/>
</dbReference>
<evidence type="ECO:0000313" key="3">
    <source>
        <dbReference type="EMBL" id="GAA4147839.1"/>
    </source>
</evidence>
<organism evidence="3 4">
    <name type="scientific">Actinomadura keratinilytica</name>
    <dbReference type="NCBI Taxonomy" id="547461"/>
    <lineage>
        <taxon>Bacteria</taxon>
        <taxon>Bacillati</taxon>
        <taxon>Actinomycetota</taxon>
        <taxon>Actinomycetes</taxon>
        <taxon>Streptosporangiales</taxon>
        <taxon>Thermomonosporaceae</taxon>
        <taxon>Actinomadura</taxon>
    </lineage>
</organism>
<dbReference type="PANTHER" id="PTHR33164">
    <property type="entry name" value="TRANSCRIPTIONAL REGULATOR, MARR FAMILY"/>
    <property type="match status" value="1"/>
</dbReference>
<dbReference type="EMBL" id="BAABDO010000069">
    <property type="protein sequence ID" value="GAA4147839.1"/>
    <property type="molecule type" value="Genomic_DNA"/>
</dbReference>
<evidence type="ECO:0000313" key="4">
    <source>
        <dbReference type="Proteomes" id="UP001500266"/>
    </source>
</evidence>
<dbReference type="InterPro" id="IPR011991">
    <property type="entry name" value="ArsR-like_HTH"/>
</dbReference>
<sequence>MRYSFCMSVTTDAEVPIEDYLCLALWKASRSMTSLYRDLLDELGLTYPQYLVMRLLWQKGPQPVKVIASVLQLDYGTLSPLLKRLEAAGLVTRCRRRDDERSVEIGLTDAGEALRAKADDVPTRLICAMGLDEQTRAQLLQMLRQLTETVSAAAESGDRGEQPAKK</sequence>
<dbReference type="Gene3D" id="1.10.10.10">
    <property type="entry name" value="Winged helix-like DNA-binding domain superfamily/Winged helix DNA-binding domain"/>
    <property type="match status" value="1"/>
</dbReference>
<proteinExistence type="predicted"/>
<dbReference type="Proteomes" id="UP001500266">
    <property type="component" value="Unassembled WGS sequence"/>
</dbReference>
<dbReference type="PANTHER" id="PTHR33164:SF5">
    <property type="entry name" value="ORGANIC HYDROPEROXIDE RESISTANCE TRANSCRIPTIONAL REGULATOR"/>
    <property type="match status" value="1"/>
</dbReference>
<gene>
    <name evidence="3" type="ORF">GCM10022416_41530</name>
</gene>
<dbReference type="InterPro" id="IPR039422">
    <property type="entry name" value="MarR/SlyA-like"/>
</dbReference>
<reference evidence="4" key="1">
    <citation type="journal article" date="2019" name="Int. J. Syst. Evol. Microbiol.">
        <title>The Global Catalogue of Microorganisms (GCM) 10K type strain sequencing project: providing services to taxonomists for standard genome sequencing and annotation.</title>
        <authorList>
            <consortium name="The Broad Institute Genomics Platform"/>
            <consortium name="The Broad Institute Genome Sequencing Center for Infectious Disease"/>
            <person name="Wu L."/>
            <person name="Ma J."/>
        </authorList>
    </citation>
    <scope>NUCLEOTIDE SEQUENCE [LARGE SCALE GENOMIC DNA]</scope>
    <source>
        <strain evidence="4">JCM 17316</strain>
    </source>
</reference>
<dbReference type="InterPro" id="IPR036388">
    <property type="entry name" value="WH-like_DNA-bd_sf"/>
</dbReference>
<keyword evidence="4" id="KW-1185">Reference proteome</keyword>
<dbReference type="Pfam" id="PF01047">
    <property type="entry name" value="MarR"/>
    <property type="match status" value="1"/>
</dbReference>
<evidence type="ECO:0000259" key="2">
    <source>
        <dbReference type="PROSITE" id="PS50995"/>
    </source>
</evidence>
<accession>A0ABP7Z625</accession>
<protein>
    <submittedName>
        <fullName evidence="3">MarR family transcriptional regulator</fullName>
    </submittedName>
</protein>
<dbReference type="SMART" id="SM00347">
    <property type="entry name" value="HTH_MARR"/>
    <property type="match status" value="1"/>
</dbReference>
<feature type="domain" description="HTH marR-type" evidence="2">
    <location>
        <begin position="18"/>
        <end position="148"/>
    </location>
</feature>
<dbReference type="CDD" id="cd00090">
    <property type="entry name" value="HTH_ARSR"/>
    <property type="match status" value="1"/>
</dbReference>